<evidence type="ECO:0000256" key="3">
    <source>
        <dbReference type="PROSITE-ProRule" id="PRU01360"/>
    </source>
</evidence>
<name>A0A1W2C7D8_9FLAO</name>
<dbReference type="InterPro" id="IPR008930">
    <property type="entry name" value="Terpenoid_cyclase/PrenylTrfase"/>
</dbReference>
<dbReference type="STRING" id="1434700.SAMN06296427_10922"/>
<organism evidence="7 8">
    <name type="scientific">Moheibacter sediminis</name>
    <dbReference type="NCBI Taxonomy" id="1434700"/>
    <lineage>
        <taxon>Bacteria</taxon>
        <taxon>Pseudomonadati</taxon>
        <taxon>Bacteroidota</taxon>
        <taxon>Flavobacteriia</taxon>
        <taxon>Flavobacteriales</taxon>
        <taxon>Weeksellaceae</taxon>
        <taxon>Moheibacter</taxon>
    </lineage>
</organism>
<keyword evidence="7" id="KW-0675">Receptor</keyword>
<reference evidence="8" key="1">
    <citation type="submission" date="2017-04" db="EMBL/GenBank/DDBJ databases">
        <authorList>
            <person name="Varghese N."/>
            <person name="Submissions S."/>
        </authorList>
    </citation>
    <scope>NUCLEOTIDE SEQUENCE [LARGE SCALE GENOMIC DNA]</scope>
    <source>
        <strain evidence="8">CGMCC 1.12708</strain>
    </source>
</reference>
<dbReference type="CDD" id="cd02891">
    <property type="entry name" value="A2M_like"/>
    <property type="match status" value="1"/>
</dbReference>
<dbReference type="SUPFAM" id="SSF56935">
    <property type="entry name" value="Porins"/>
    <property type="match status" value="1"/>
</dbReference>
<dbReference type="Pfam" id="PF07715">
    <property type="entry name" value="Plug"/>
    <property type="match status" value="1"/>
</dbReference>
<dbReference type="Gene3D" id="2.60.40.1930">
    <property type="match status" value="1"/>
</dbReference>
<accession>A0A1W2C7D8</accession>
<feature type="domain" description="TonB-dependent receptor plug" evidence="6">
    <location>
        <begin position="689"/>
        <end position="790"/>
    </location>
</feature>
<keyword evidence="1" id="KW-0732">Signal</keyword>
<gene>
    <name evidence="7" type="ORF">SAMN06296427_10922</name>
</gene>
<dbReference type="Proteomes" id="UP000192393">
    <property type="component" value="Unassembled WGS sequence"/>
</dbReference>
<dbReference type="InterPro" id="IPR050473">
    <property type="entry name" value="A2M/Complement_sys"/>
</dbReference>
<dbReference type="InterPro" id="IPR039426">
    <property type="entry name" value="TonB-dep_rcpt-like"/>
</dbReference>
<keyword evidence="8" id="KW-1185">Reference proteome</keyword>
<feature type="domain" description="Alpha-macroglobulin-like TED" evidence="5">
    <location>
        <begin position="1046"/>
        <end position="1326"/>
    </location>
</feature>
<evidence type="ECO:0000256" key="2">
    <source>
        <dbReference type="ARBA" id="ARBA00022966"/>
    </source>
</evidence>
<evidence type="ECO:0000259" key="5">
    <source>
        <dbReference type="Pfam" id="PF07678"/>
    </source>
</evidence>
<protein>
    <submittedName>
        <fullName evidence="7">TonB-dependent outer membrane receptor, SusC/RagA subfamily, signature region</fullName>
    </submittedName>
</protein>
<evidence type="ECO:0000259" key="4">
    <source>
        <dbReference type="Pfam" id="PF01835"/>
    </source>
</evidence>
<dbReference type="InterPro" id="IPR047565">
    <property type="entry name" value="Alpha-macroglob_thiol-ester_cl"/>
</dbReference>
<dbReference type="GO" id="GO:0009279">
    <property type="term" value="C:cell outer membrane"/>
    <property type="evidence" value="ECO:0007669"/>
    <property type="project" value="UniProtKB-SubCell"/>
</dbReference>
<dbReference type="GO" id="GO:0005615">
    <property type="term" value="C:extracellular space"/>
    <property type="evidence" value="ECO:0007669"/>
    <property type="project" value="InterPro"/>
</dbReference>
<dbReference type="PANTHER" id="PTHR11412">
    <property type="entry name" value="MACROGLOBULIN / COMPLEMENT"/>
    <property type="match status" value="1"/>
</dbReference>
<dbReference type="EMBL" id="FWXS01000009">
    <property type="protein sequence ID" value="SMC81119.1"/>
    <property type="molecule type" value="Genomic_DNA"/>
</dbReference>
<dbReference type="InterPro" id="IPR012910">
    <property type="entry name" value="Plug_dom"/>
</dbReference>
<dbReference type="InterPro" id="IPR011626">
    <property type="entry name" value="Alpha-macroglobulin_TED"/>
</dbReference>
<dbReference type="InterPro" id="IPR002890">
    <property type="entry name" value="MG2"/>
</dbReference>
<comment type="subcellular location">
    <subcellularLocation>
        <location evidence="3">Cell outer membrane</location>
        <topology evidence="3">Multi-pass membrane protein</topology>
    </subcellularLocation>
</comment>
<feature type="domain" description="Macroglobulin" evidence="4">
    <location>
        <begin position="36"/>
        <end position="123"/>
    </location>
</feature>
<dbReference type="PANTHER" id="PTHR11412:SF136">
    <property type="entry name" value="CD109 ANTIGEN"/>
    <property type="match status" value="1"/>
</dbReference>
<dbReference type="RefSeq" id="WP_084018055.1">
    <property type="nucleotide sequence ID" value="NZ_FWXS01000009.1"/>
</dbReference>
<dbReference type="SMART" id="SM01419">
    <property type="entry name" value="Thiol-ester_cl"/>
    <property type="match status" value="1"/>
</dbReference>
<dbReference type="SUPFAM" id="SSF48239">
    <property type="entry name" value="Terpenoid cyclases/Protein prenyltransferases"/>
    <property type="match status" value="1"/>
</dbReference>
<dbReference type="Pfam" id="PF07678">
    <property type="entry name" value="TED_complement"/>
    <property type="match status" value="1"/>
</dbReference>
<dbReference type="PROSITE" id="PS52016">
    <property type="entry name" value="TONB_DEPENDENT_REC_3"/>
    <property type="match status" value="1"/>
</dbReference>
<dbReference type="InterPro" id="IPR036595">
    <property type="entry name" value="A-macroglobulin_rcpt-bd_sf"/>
</dbReference>
<keyword evidence="3" id="KW-0813">Transport</keyword>
<evidence type="ECO:0000256" key="1">
    <source>
        <dbReference type="ARBA" id="ARBA00022729"/>
    </source>
</evidence>
<keyword evidence="2" id="KW-0882">Thioester bond</keyword>
<dbReference type="Pfam" id="PF01835">
    <property type="entry name" value="MG2"/>
    <property type="match status" value="1"/>
</dbReference>
<dbReference type="Gene3D" id="1.50.10.20">
    <property type="match status" value="1"/>
</dbReference>
<dbReference type="InterPro" id="IPR037066">
    <property type="entry name" value="Plug_dom_sf"/>
</dbReference>
<comment type="similarity">
    <text evidence="3">Belongs to the TonB-dependent receptor family.</text>
</comment>
<keyword evidence="3" id="KW-0472">Membrane</keyword>
<keyword evidence="3" id="KW-0812">Transmembrane</keyword>
<evidence type="ECO:0000313" key="8">
    <source>
        <dbReference type="Proteomes" id="UP000192393"/>
    </source>
</evidence>
<proteinExistence type="inferred from homology"/>
<dbReference type="Gene3D" id="2.60.40.690">
    <property type="entry name" value="Alpha-macroglobulin, receptor-binding domain"/>
    <property type="match status" value="1"/>
</dbReference>
<evidence type="ECO:0000313" key="7">
    <source>
        <dbReference type="EMBL" id="SMC81119.1"/>
    </source>
</evidence>
<keyword evidence="3" id="KW-1134">Transmembrane beta strand</keyword>
<dbReference type="OrthoDB" id="679547at2"/>
<sequence>MKRLILLFLVIPFLSFGQNFISGKVSEFNEVLPVEKVYIHTNNTIFQPGETIYFKGYITDGMQRSSKESSVLYAEIIDPSGSVIKKFKLDVQKGRVSGSYEIPNGSKGGLYKLKAYTNWQKNTKSDLFEKDIMIQRVISPRLLMKLDIEKEAYGSGDEVVANISIRNLQNLPIRNLDFQFTVTIDNKEITKKSAITDENGAYQIKFLLPDNLSGNDGSLNVQFDYEANKESISRTIPILLNSLDLQFLPEGGFALANQPHKIAFKALNKYGNPADVKGNILDENGNIVCSFESFHQGMGSFNMTMKAGIRYFAQITSPYQSIENIPLPDSENKPASLSLERISEDELKVTILSASNQKLQLVGRILSSILYQKELNLNNGKNEILISTAEFPMGILQFTLFKDQLPFAERLIFNHQDKGLKIEIQTDKKEYNTREKVEAKVKTTLPNGDPISSNLSVSVVNDKLLSYLDDKQHNISSWLLAGSELKGNLYEPEFYFNPEEGKRKQALDLLLLTNGWRNYNWQDILSEKNIQIAFPSENLNLVEGTVLKYKSRYKTVPYPTTVYLILDDYLYIEETDENGYFKFNLPAPFSEGSIYAKRRSDENITIQFPEPKKDEILEIKRKPNESYKELSPVLIKENEKEVQDISKEKKGEIGYNNDEDWDWDQDGEVSLEAVTLLGGIKLDPAQRMGSYSIVSQSELSPVTSIDDALNGQVAGLQISGSAGANSQITIRGVGSLSGQSNPLMVVDGVVYSNSNSNFTQNISPSAINSVTVLKGLEATSIYGSRASNGVIIINTKGGISNPQNLNINIGKKTDIFETYYYKRMGDRYQSFDYAKSFYIPKYSSISTANKDDFRQCIYWNYNLTTDEKGEAEFYFYNSDESTVFRIITEGFDGTGNIGRSETTYSTQDKIEMDVKFPLYTTEGDKIQMPVWVKNNLSENIVANLTNDLPRALTLQDYKFNLFLKPDETFTQYVPMLVENGMKGKHKFRVNLLTDTFRQSVTKDLEVFERGFPIRYAKSTIDKTRLEFDAKNVIKGSESAYFTLYLNPIGPILKGIEQIISQPHGCFEQVSSSTFPNIYALKLLEFDKDEESIKLDKKARKYLESGYKKLAAYEVKGGGFDWYGKPPAHETLTAFGLLQFTELRDFVSVDNKMVNRTREWLISRKDSIGGYQQGDGKYGFRGEKYLIGNAYINYALSFSGEKNIEEQYQISLKEAKNSKDAYRLALMALTAHQLGKTDNYEELMEILKSKVFGQAIDKLSAEGSITYSGGKSLKVEILSLYAQALMKKNSISLELNQVMKEIIELGSNGYFGSTQATGLALKSIYQYNKLYNQSAPKGNVLFLKINGEIVVDKTISEYIELSKKENKSSFEINVLKYLKPEKNEIIMEIAAPHLTFVDFSYWYRSSLPDNSKDSKVHLKTSLSKSNVQVGEITQMHIEVKNLSSKEIPMTIAQIGIPGGLSAEPTLLKELIEKEKVDYYEIMDNFLVLYWRKLNPNESKIVDLVFKAEVPGVFTGVASSAYLYYTEEFKHWNEGLKVHILP</sequence>
<keyword evidence="3" id="KW-0998">Cell outer membrane</keyword>
<dbReference type="GO" id="GO:0004866">
    <property type="term" value="F:endopeptidase inhibitor activity"/>
    <property type="evidence" value="ECO:0007669"/>
    <property type="project" value="InterPro"/>
</dbReference>
<dbReference type="Gene3D" id="2.170.130.10">
    <property type="entry name" value="TonB-dependent receptor, plug domain"/>
    <property type="match status" value="1"/>
</dbReference>
<evidence type="ECO:0000259" key="6">
    <source>
        <dbReference type="Pfam" id="PF07715"/>
    </source>
</evidence>